<dbReference type="Proteomes" id="UP000270296">
    <property type="component" value="Unassembled WGS sequence"/>
</dbReference>
<reference evidence="2 3" key="2">
    <citation type="submission" date="2018-11" db="EMBL/GenBank/DDBJ databases">
        <authorList>
            <consortium name="Pathogen Informatics"/>
        </authorList>
    </citation>
    <scope>NUCLEOTIDE SEQUENCE [LARGE SCALE GENOMIC DNA]</scope>
</reference>
<keyword evidence="3" id="KW-1185">Reference proteome</keyword>
<evidence type="ECO:0000313" key="3">
    <source>
        <dbReference type="Proteomes" id="UP000270296"/>
    </source>
</evidence>
<proteinExistence type="predicted"/>
<protein>
    <submittedName>
        <fullName evidence="4">Movement protein</fullName>
    </submittedName>
</protein>
<evidence type="ECO:0000313" key="2">
    <source>
        <dbReference type="EMBL" id="VDP13192.1"/>
    </source>
</evidence>
<keyword evidence="1" id="KW-0472">Membrane</keyword>
<evidence type="ECO:0000256" key="1">
    <source>
        <dbReference type="SAM" id="Phobius"/>
    </source>
</evidence>
<feature type="transmembrane region" description="Helical" evidence="1">
    <location>
        <begin position="43"/>
        <end position="66"/>
    </location>
</feature>
<name>A0A183IV15_9BILA</name>
<evidence type="ECO:0000313" key="4">
    <source>
        <dbReference type="WBParaSite" id="SBAD_0000774301-mRNA-1"/>
    </source>
</evidence>
<dbReference type="AlphaFoldDB" id="A0A183IV15"/>
<dbReference type="WBParaSite" id="SBAD_0000774301-mRNA-1">
    <property type="protein sequence ID" value="SBAD_0000774301-mRNA-1"/>
    <property type="gene ID" value="SBAD_0000774301"/>
</dbReference>
<sequence>METGFHWRGHVFWNKYARHLDAVDVGNLKYISSLQHELEHYQLATWILLSTTIFFLIILIGLICYCTRKDPDDIDS</sequence>
<accession>A0A183IV15</accession>
<dbReference type="EMBL" id="UZAM01010646">
    <property type="protein sequence ID" value="VDP13192.1"/>
    <property type="molecule type" value="Genomic_DNA"/>
</dbReference>
<keyword evidence="1" id="KW-1133">Transmembrane helix</keyword>
<organism evidence="4">
    <name type="scientific">Soboliphyme baturini</name>
    <dbReference type="NCBI Taxonomy" id="241478"/>
    <lineage>
        <taxon>Eukaryota</taxon>
        <taxon>Metazoa</taxon>
        <taxon>Ecdysozoa</taxon>
        <taxon>Nematoda</taxon>
        <taxon>Enoplea</taxon>
        <taxon>Dorylaimia</taxon>
        <taxon>Dioctophymatida</taxon>
        <taxon>Dioctophymatoidea</taxon>
        <taxon>Soboliphymatidae</taxon>
        <taxon>Soboliphyme</taxon>
    </lineage>
</organism>
<reference evidence="4" key="1">
    <citation type="submission" date="2016-06" db="UniProtKB">
        <authorList>
            <consortium name="WormBaseParasite"/>
        </authorList>
    </citation>
    <scope>IDENTIFICATION</scope>
</reference>
<gene>
    <name evidence="2" type="ORF">SBAD_LOCUS7461</name>
</gene>
<dbReference type="OrthoDB" id="19653at2759"/>
<keyword evidence="1" id="KW-0812">Transmembrane</keyword>